<proteinExistence type="predicted"/>
<accession>A0AA37NZ27</accession>
<organism evidence="1 2">
    <name type="scientific">Colletotrichum spaethianum</name>
    <dbReference type="NCBI Taxonomy" id="700344"/>
    <lineage>
        <taxon>Eukaryota</taxon>
        <taxon>Fungi</taxon>
        <taxon>Dikarya</taxon>
        <taxon>Ascomycota</taxon>
        <taxon>Pezizomycotina</taxon>
        <taxon>Sordariomycetes</taxon>
        <taxon>Hypocreomycetidae</taxon>
        <taxon>Glomerellales</taxon>
        <taxon>Glomerellaceae</taxon>
        <taxon>Colletotrichum</taxon>
        <taxon>Colletotrichum spaethianum species complex</taxon>
    </lineage>
</organism>
<sequence length="178" mass="19939">MHPLRTTLDSWIDGSFATFDYFYTQYLFSALTILAASSLLDSPESRNDREAFEESARFLSQLRDAGNFSAQEYCHHVEFLRAELERFYAKRMGLPEASRVPGPVPGVGFGVGSMPSQSGPTLPTQTTAGMALTEPSLEELLAQPVLDLQFLEASFYDDLQGLYWPDFSTENWDTWAAT</sequence>
<evidence type="ECO:0000313" key="2">
    <source>
        <dbReference type="Proteomes" id="UP001055115"/>
    </source>
</evidence>
<protein>
    <submittedName>
        <fullName evidence="1">Uncharacterized protein</fullName>
    </submittedName>
</protein>
<reference evidence="1 2" key="1">
    <citation type="submission" date="2022-03" db="EMBL/GenBank/DDBJ databases">
        <title>Genome data of Colletotrichum spp.</title>
        <authorList>
            <person name="Utami Y.D."/>
            <person name="Hiruma K."/>
        </authorList>
    </citation>
    <scope>NUCLEOTIDE SEQUENCE [LARGE SCALE GENOMIC DNA]</scope>
    <source>
        <strain evidence="1 2">MAFF 239500</strain>
    </source>
</reference>
<dbReference type="EMBL" id="BQXU01000003">
    <property type="protein sequence ID" value="GKT41738.1"/>
    <property type="molecule type" value="Genomic_DNA"/>
</dbReference>
<dbReference type="GeneID" id="73322721"/>
<name>A0AA37NZ27_9PEZI</name>
<dbReference type="AlphaFoldDB" id="A0AA37NZ27"/>
<gene>
    <name evidence="1" type="ORF">ColSpa_01919</name>
</gene>
<dbReference type="Proteomes" id="UP001055115">
    <property type="component" value="Unassembled WGS sequence"/>
</dbReference>
<comment type="caution">
    <text evidence="1">The sequence shown here is derived from an EMBL/GenBank/DDBJ whole genome shotgun (WGS) entry which is preliminary data.</text>
</comment>
<keyword evidence="2" id="KW-1185">Reference proteome</keyword>
<dbReference type="RefSeq" id="XP_049124088.1">
    <property type="nucleotide sequence ID" value="XM_049268131.1"/>
</dbReference>
<evidence type="ECO:0000313" key="1">
    <source>
        <dbReference type="EMBL" id="GKT41738.1"/>
    </source>
</evidence>